<dbReference type="Proteomes" id="UP000001351">
    <property type="component" value="Chromosome"/>
</dbReference>
<dbReference type="EMBL" id="CP002271">
    <property type="protein sequence ID" value="ADO70181.1"/>
    <property type="molecule type" value="Genomic_DNA"/>
</dbReference>
<dbReference type="AlphaFoldDB" id="E3FF00"/>
<dbReference type="HOGENOM" id="CLU_2496424_0_0_7"/>
<organism evidence="1 2">
    <name type="scientific">Stigmatella aurantiaca (strain DW4/3-1)</name>
    <dbReference type="NCBI Taxonomy" id="378806"/>
    <lineage>
        <taxon>Bacteria</taxon>
        <taxon>Pseudomonadati</taxon>
        <taxon>Myxococcota</taxon>
        <taxon>Myxococcia</taxon>
        <taxon>Myxococcales</taxon>
        <taxon>Cystobacterineae</taxon>
        <taxon>Archangiaceae</taxon>
        <taxon>Stigmatella</taxon>
    </lineage>
</organism>
<dbReference type="KEGG" id="sur:STAUR_2377"/>
<name>E3FF00_STIAD</name>
<protein>
    <submittedName>
        <fullName evidence="1">Uncharacterized protein</fullName>
    </submittedName>
</protein>
<evidence type="ECO:0000313" key="1">
    <source>
        <dbReference type="EMBL" id="ADO70181.1"/>
    </source>
</evidence>
<gene>
    <name evidence="1" type="ordered locus">STAUR_2377</name>
</gene>
<evidence type="ECO:0000313" key="2">
    <source>
        <dbReference type="Proteomes" id="UP000001351"/>
    </source>
</evidence>
<keyword evidence="2" id="KW-1185">Reference proteome</keyword>
<proteinExistence type="predicted"/>
<reference evidence="1 2" key="1">
    <citation type="journal article" date="2011" name="Mol. Biol. Evol.">
        <title>Comparative genomic analysis of fruiting body formation in Myxococcales.</title>
        <authorList>
            <person name="Huntley S."/>
            <person name="Hamann N."/>
            <person name="Wegener-Feldbrugge S."/>
            <person name="Treuner-Lange A."/>
            <person name="Kube M."/>
            <person name="Reinhardt R."/>
            <person name="Klages S."/>
            <person name="Muller R."/>
            <person name="Ronning C.M."/>
            <person name="Nierman W.C."/>
            <person name="Sogaard-Andersen L."/>
        </authorList>
    </citation>
    <scope>NUCLEOTIDE SEQUENCE [LARGE SCALE GENOMIC DNA]</scope>
    <source>
        <strain evidence="1 2">DW4/3-1</strain>
    </source>
</reference>
<accession>E3FF00</accession>
<sequence>MVDDGGTWGLQLGAEVRVRLWGGEGGPGRVRKEDWDSLSDWGQVVRALKLGSEASTVALWVGAMEDYSCCRGTWCGATATGPTLTT</sequence>